<dbReference type="Proteomes" id="UP001642487">
    <property type="component" value="Chromosome 4"/>
</dbReference>
<feature type="domain" description="Plant heme peroxidase family profile" evidence="10">
    <location>
        <begin position="26"/>
        <end position="324"/>
    </location>
</feature>
<keyword evidence="5 9" id="KW-0479">Metal-binding</keyword>
<dbReference type="Pfam" id="PF00141">
    <property type="entry name" value="peroxidase"/>
    <property type="match status" value="1"/>
</dbReference>
<proteinExistence type="inferred from homology"/>
<dbReference type="InterPro" id="IPR033905">
    <property type="entry name" value="Secretory_peroxidase"/>
</dbReference>
<dbReference type="PANTHER" id="PTHR31517:SF80">
    <property type="entry name" value="PEROXIDASE"/>
    <property type="match status" value="1"/>
</dbReference>
<evidence type="ECO:0000256" key="2">
    <source>
        <dbReference type="ARBA" id="ARBA00012313"/>
    </source>
</evidence>
<dbReference type="InterPro" id="IPR010255">
    <property type="entry name" value="Haem_peroxidase_sf"/>
</dbReference>
<dbReference type="Gene3D" id="1.10.420.10">
    <property type="entry name" value="Peroxidase, domain 2"/>
    <property type="match status" value="1"/>
</dbReference>
<evidence type="ECO:0000256" key="5">
    <source>
        <dbReference type="ARBA" id="ARBA00022723"/>
    </source>
</evidence>
<keyword evidence="12" id="KW-1185">Reference proteome</keyword>
<comment type="cofactor">
    <cofactor evidence="9">
        <name>Ca(2+)</name>
        <dbReference type="ChEBI" id="CHEBI:29108"/>
    </cofactor>
    <text evidence="9">Binds 2 calcium ions per subunit.</text>
</comment>
<feature type="chain" id="PRO_5044972163" description="Peroxidase" evidence="9">
    <location>
        <begin position="25"/>
        <end position="325"/>
    </location>
</feature>
<comment type="similarity">
    <text evidence="9">Belongs to the peroxidase family. Classical plant (class III) peroxidase subfamily.</text>
</comment>
<evidence type="ECO:0000256" key="4">
    <source>
        <dbReference type="ARBA" id="ARBA00022617"/>
    </source>
</evidence>
<keyword evidence="4 9" id="KW-0349">Heme</keyword>
<evidence type="ECO:0000256" key="7">
    <source>
        <dbReference type="ARBA" id="ARBA00023004"/>
    </source>
</evidence>
<dbReference type="Gene3D" id="1.10.520.10">
    <property type="match status" value="1"/>
</dbReference>
<evidence type="ECO:0000256" key="6">
    <source>
        <dbReference type="ARBA" id="ARBA00023002"/>
    </source>
</evidence>
<dbReference type="InterPro" id="IPR000823">
    <property type="entry name" value="Peroxidase_pln"/>
</dbReference>
<sequence length="325" mass="36683">MSLGSSKFVFLLLSFLLLSNFGKSQQLIMNYYNQTCPKAEDIIKQEVFSLYKKHGNSAISWIRNLFHDCMVKSCDASLLLEMKKEEGVSEMKSSRSFGIRNLKYVNKIKQVLENECPNTVSCADIMALAARDAIVLLGGLEMEMKTGRRDSKESYGEILEEMIPNHNDSLSLVLSRFQDIGIDPQATVALLGAHSVGRVHCVNIVNRLYPTVDPTLDPDHAEYLKERCPNPNPDPKAVQYARNDLETPMVLDNNFYKNVLGHKALLLVDQQLGSSPITLPYVQQMNSNNTYFLAQFAWALLLLSENNPLTDEEGEIRKDCRRVNS</sequence>
<dbReference type="EMBL" id="OZ021738">
    <property type="protein sequence ID" value="CAK9320051.1"/>
    <property type="molecule type" value="Genomic_DNA"/>
</dbReference>
<evidence type="ECO:0000259" key="10">
    <source>
        <dbReference type="PROSITE" id="PS50873"/>
    </source>
</evidence>
<keyword evidence="3 9" id="KW-0575">Peroxidase</keyword>
<organism evidence="11 12">
    <name type="scientific">Citrullus colocynthis</name>
    <name type="common">colocynth</name>
    <dbReference type="NCBI Taxonomy" id="252529"/>
    <lineage>
        <taxon>Eukaryota</taxon>
        <taxon>Viridiplantae</taxon>
        <taxon>Streptophyta</taxon>
        <taxon>Embryophyta</taxon>
        <taxon>Tracheophyta</taxon>
        <taxon>Spermatophyta</taxon>
        <taxon>Magnoliopsida</taxon>
        <taxon>eudicotyledons</taxon>
        <taxon>Gunneridae</taxon>
        <taxon>Pentapetalae</taxon>
        <taxon>rosids</taxon>
        <taxon>fabids</taxon>
        <taxon>Cucurbitales</taxon>
        <taxon>Cucurbitaceae</taxon>
        <taxon>Benincaseae</taxon>
        <taxon>Citrullus</taxon>
    </lineage>
</organism>
<keyword evidence="9" id="KW-0106">Calcium</keyword>
<evidence type="ECO:0000313" key="12">
    <source>
        <dbReference type="Proteomes" id="UP001642487"/>
    </source>
</evidence>
<dbReference type="CDD" id="cd00693">
    <property type="entry name" value="secretory_peroxidase"/>
    <property type="match status" value="1"/>
</dbReference>
<keyword evidence="6 9" id="KW-0560">Oxidoreductase</keyword>
<dbReference type="InterPro" id="IPR002016">
    <property type="entry name" value="Haem_peroxidase"/>
</dbReference>
<dbReference type="PRINTS" id="PR00458">
    <property type="entry name" value="PEROXIDASE"/>
</dbReference>
<keyword evidence="9" id="KW-0964">Secreted</keyword>
<evidence type="ECO:0000256" key="3">
    <source>
        <dbReference type="ARBA" id="ARBA00022559"/>
    </source>
</evidence>
<comment type="function">
    <text evidence="9">Removal of H(2)O(2), oxidation of toxic reductants, biosynthesis and degradation of lignin, suberization, auxin catabolism, response to environmental stresses such as wounding, pathogen attack and oxidative stress.</text>
</comment>
<evidence type="ECO:0000256" key="9">
    <source>
        <dbReference type="RuleBase" id="RU362060"/>
    </source>
</evidence>
<dbReference type="SUPFAM" id="SSF48113">
    <property type="entry name" value="Heme-dependent peroxidases"/>
    <property type="match status" value="1"/>
</dbReference>
<feature type="signal peptide" evidence="9">
    <location>
        <begin position="1"/>
        <end position="24"/>
    </location>
</feature>
<comment type="subcellular location">
    <subcellularLocation>
        <location evidence="9">Secreted</location>
    </subcellularLocation>
</comment>
<reference evidence="11 12" key="1">
    <citation type="submission" date="2024-03" db="EMBL/GenBank/DDBJ databases">
        <authorList>
            <person name="Gkanogiannis A."/>
            <person name="Becerra Lopez-Lavalle L."/>
        </authorList>
    </citation>
    <scope>NUCLEOTIDE SEQUENCE [LARGE SCALE GENOMIC DNA]</scope>
</reference>
<evidence type="ECO:0000256" key="8">
    <source>
        <dbReference type="ARBA" id="ARBA00023157"/>
    </source>
</evidence>
<accession>A0ABP0YKG6</accession>
<evidence type="ECO:0000313" key="11">
    <source>
        <dbReference type="EMBL" id="CAK9320051.1"/>
    </source>
</evidence>
<dbReference type="PROSITE" id="PS50873">
    <property type="entry name" value="PEROXIDASE_4"/>
    <property type="match status" value="1"/>
</dbReference>
<name>A0ABP0YKG6_9ROSI</name>
<gene>
    <name evidence="11" type="ORF">CITCOLO1_LOCUS12091</name>
</gene>
<dbReference type="PANTHER" id="PTHR31517">
    <property type="match status" value="1"/>
</dbReference>
<dbReference type="EC" id="1.11.1.7" evidence="2 9"/>
<protein>
    <recommendedName>
        <fullName evidence="2 9">Peroxidase</fullName>
        <ecNumber evidence="2 9">1.11.1.7</ecNumber>
    </recommendedName>
</protein>
<dbReference type="PRINTS" id="PR00461">
    <property type="entry name" value="PLPEROXIDASE"/>
</dbReference>
<keyword evidence="9" id="KW-0376">Hydrogen peroxide</keyword>
<keyword evidence="8" id="KW-1015">Disulfide bond</keyword>
<evidence type="ECO:0000256" key="1">
    <source>
        <dbReference type="ARBA" id="ARBA00000189"/>
    </source>
</evidence>
<comment type="catalytic activity">
    <reaction evidence="1 9">
        <text>2 a phenolic donor + H2O2 = 2 a phenolic radical donor + 2 H2O</text>
        <dbReference type="Rhea" id="RHEA:56136"/>
        <dbReference type="ChEBI" id="CHEBI:15377"/>
        <dbReference type="ChEBI" id="CHEBI:16240"/>
        <dbReference type="ChEBI" id="CHEBI:139520"/>
        <dbReference type="ChEBI" id="CHEBI:139521"/>
        <dbReference type="EC" id="1.11.1.7"/>
    </reaction>
</comment>
<keyword evidence="9" id="KW-0732">Signal</keyword>
<keyword evidence="7 9" id="KW-0408">Iron</keyword>
<comment type="cofactor">
    <cofactor evidence="9">
        <name>heme b</name>
        <dbReference type="ChEBI" id="CHEBI:60344"/>
    </cofactor>
    <text evidence="9">Binds 1 heme b (iron(II)-protoporphyrin IX) group per subunit.</text>
</comment>